<dbReference type="GO" id="GO:0051536">
    <property type="term" value="F:iron-sulfur cluster binding"/>
    <property type="evidence" value="ECO:0007669"/>
    <property type="project" value="InterPro"/>
</dbReference>
<dbReference type="InterPro" id="IPR017896">
    <property type="entry name" value="4Fe4S_Fe-S-bd"/>
</dbReference>
<reference evidence="2" key="1">
    <citation type="journal article" date="2017" name="Nature">
        <title>Asgard archaea illuminate the origin of eukaryotic cellular complexity.</title>
        <authorList>
            <person name="Zaremba-Niedzwiedzka K."/>
            <person name="Caceres E.F."/>
            <person name="Saw J.H."/>
            <person name="Backstrom D."/>
            <person name="Juzokaite L."/>
            <person name="Vancaester E."/>
            <person name="Seitz K.W."/>
            <person name="Anantharaman K."/>
            <person name="Starnawski P."/>
            <person name="Kjeldsen K.U."/>
            <person name="Scott M.B."/>
            <person name="Nunoura T."/>
            <person name="Banfield J.F."/>
            <person name="Schramm A."/>
            <person name="Baker B.J."/>
            <person name="Spang A."/>
            <person name="Ettema T.J.G."/>
        </authorList>
    </citation>
    <scope>NUCLEOTIDE SEQUENCE</scope>
    <source>
        <strain evidence="2">LCB_4</strain>
    </source>
</reference>
<dbReference type="PROSITE" id="PS51379">
    <property type="entry name" value="4FE4S_FER_2"/>
    <property type="match status" value="2"/>
</dbReference>
<organism evidence="2 3">
    <name type="scientific">Odinarchaeota yellowstonii (strain LCB_4)</name>
    <dbReference type="NCBI Taxonomy" id="1841599"/>
    <lineage>
        <taxon>Archaea</taxon>
        <taxon>Promethearchaeati</taxon>
        <taxon>Candidatus Odinarchaeota</taxon>
        <taxon>Candidatus Odinarchaeia</taxon>
        <taxon>Candidatus Odinarchaeales</taxon>
        <taxon>Candidatus Odinarchaeaceae</taxon>
        <taxon>Candidatus Odinarchaeum</taxon>
    </lineage>
</organism>
<protein>
    <submittedName>
        <fullName evidence="2">4Fe-4S dicluster domain-containing protein</fullName>
    </submittedName>
</protein>
<evidence type="ECO:0000313" key="3">
    <source>
        <dbReference type="Proteomes" id="UP000186851"/>
    </source>
</evidence>
<dbReference type="PANTHER" id="PTHR40447">
    <property type="entry name" value="ANAEROBIC SULFITE REDUCTASE SUBUNIT A"/>
    <property type="match status" value="1"/>
</dbReference>
<dbReference type="PANTHER" id="PTHR40447:SF1">
    <property type="entry name" value="ANAEROBIC SULFITE REDUCTASE SUBUNIT A"/>
    <property type="match status" value="1"/>
</dbReference>
<dbReference type="Gene3D" id="1.10.1060.10">
    <property type="entry name" value="Alpha-helical ferredoxin"/>
    <property type="match status" value="1"/>
</dbReference>
<dbReference type="PROSITE" id="PS00198">
    <property type="entry name" value="4FE4S_FER_1"/>
    <property type="match status" value="2"/>
</dbReference>
<feature type="domain" description="4Fe-4S ferredoxin-type" evidence="1">
    <location>
        <begin position="221"/>
        <end position="251"/>
    </location>
</feature>
<reference evidence="2" key="2">
    <citation type="journal article" date="2022" name="Nat. Microbiol.">
        <title>A closed Candidatus Odinarchaeum chromosome exposes Asgard archaeal viruses.</title>
        <authorList>
            <person name="Tamarit D."/>
            <person name="Caceres E.F."/>
            <person name="Krupovic M."/>
            <person name="Nijland R."/>
            <person name="Eme L."/>
            <person name="Robinson N.P."/>
            <person name="Ettema T.J.G."/>
        </authorList>
    </citation>
    <scope>NUCLEOTIDE SEQUENCE</scope>
    <source>
        <strain evidence="2">LCB_4</strain>
    </source>
</reference>
<feature type="domain" description="4Fe-4S ferredoxin-type" evidence="1">
    <location>
        <begin position="298"/>
        <end position="327"/>
    </location>
</feature>
<dbReference type="EMBL" id="CP091871">
    <property type="protein sequence ID" value="WEU40848.1"/>
    <property type="molecule type" value="Genomic_DNA"/>
</dbReference>
<dbReference type="InterPro" id="IPR017900">
    <property type="entry name" value="4Fe4S_Fe_S_CS"/>
</dbReference>
<dbReference type="KEGG" id="oyw:OdinLCB4_002730"/>
<dbReference type="AlphaFoldDB" id="A0AAF0D3C6"/>
<evidence type="ECO:0000313" key="2">
    <source>
        <dbReference type="EMBL" id="WEU40848.1"/>
    </source>
</evidence>
<gene>
    <name evidence="2" type="ORF">OdinLCB4_002730</name>
</gene>
<dbReference type="Pfam" id="PF17179">
    <property type="entry name" value="Fer4_22"/>
    <property type="match status" value="1"/>
</dbReference>
<accession>A0AAF0D3C6</accession>
<dbReference type="InterPro" id="IPR009051">
    <property type="entry name" value="Helical_ferredxn"/>
</dbReference>
<dbReference type="GO" id="GO:0016491">
    <property type="term" value="F:oxidoreductase activity"/>
    <property type="evidence" value="ECO:0007669"/>
    <property type="project" value="UniProtKB-ARBA"/>
</dbReference>
<proteinExistence type="predicted"/>
<evidence type="ECO:0000259" key="1">
    <source>
        <dbReference type="PROSITE" id="PS51379"/>
    </source>
</evidence>
<dbReference type="Proteomes" id="UP000186851">
    <property type="component" value="Chromosome"/>
</dbReference>
<dbReference type="SUPFAM" id="SSF46548">
    <property type="entry name" value="alpha-helical ferredoxin"/>
    <property type="match status" value="1"/>
</dbReference>
<sequence>MYKKLFKKHLENFISILSKFGVVYAPVKKASKLYDFTELTDFKELQLKYTRTMIPPKKFFLKPKEPLYLLNKDKGFKEIVDDSKTVLLGVHSCDINAINLLDRVYLNQFPDLFYKTRRDNTIIIGVSCEPDENCFCTSTGSSHALRGFDLFMHEVDDRYIIRVGSLKGFQIISECKNILADTSLPDIKEFKRVEAERIKRISLNLNVNGIQDILDLSHDHSAWQENADICFGCGTCNLVCPTCRCYDVVDYLKLDLKNGLRARRWDSCMLRQHALVAGGLNFRPTRVERLYNRFNCKMSFSEDSLNCVGCGRCTVYCPADINFVEVLNQVRED</sequence>
<name>A0AAF0D3C6_ODILC</name>